<sequence length="204" mass="21298">MKATKWLLAATIGLVGASIPTLAHAASSTDAVVSYTDGGISFNPEGDINNQIPPNLDFGTMAIQTTQQENLIAQTDGANTTGAVSISDNRAIAQGWTVKVNQQTQFANASGAELASAELSISTGAITNNLGNTLGSIGKENVTHKLPIDQDVIVLEAKVNEGLGETSLPLTEFELEIPANTAKTAQQYNTTLNWVMSEAPSETP</sequence>
<evidence type="ECO:0000259" key="2">
    <source>
        <dbReference type="Pfam" id="PF13731"/>
    </source>
</evidence>
<keyword evidence="1" id="KW-0732">Signal</keyword>
<dbReference type="Pfam" id="PF13731">
    <property type="entry name" value="WxL"/>
    <property type="match status" value="1"/>
</dbReference>
<name>A0ABS3L666_9ENTE</name>
<dbReference type="RefSeq" id="WP_207672048.1">
    <property type="nucleotide sequence ID" value="NZ_JAFREM010000004.1"/>
</dbReference>
<dbReference type="Proteomes" id="UP000664601">
    <property type="component" value="Unassembled WGS sequence"/>
</dbReference>
<dbReference type="InterPro" id="IPR027994">
    <property type="entry name" value="WxL_dom"/>
</dbReference>
<reference evidence="3 4" key="1">
    <citation type="submission" date="2021-03" db="EMBL/GenBank/DDBJ databases">
        <title>Enterococcal diversity collection.</title>
        <authorList>
            <person name="Gilmore M.S."/>
            <person name="Schwartzman J."/>
            <person name="Van Tyne D."/>
            <person name="Martin M."/>
            <person name="Earl A.M."/>
            <person name="Manson A.L."/>
            <person name="Straub T."/>
            <person name="Salamzade R."/>
            <person name="Saavedra J."/>
            <person name="Lebreton F."/>
            <person name="Prichula J."/>
            <person name="Schaufler K."/>
            <person name="Gaca A."/>
            <person name="Sgardioli B."/>
            <person name="Wagenaar J."/>
            <person name="Strong T."/>
        </authorList>
    </citation>
    <scope>NUCLEOTIDE SEQUENCE [LARGE SCALE GENOMIC DNA]</scope>
    <source>
        <strain evidence="3 4">669A</strain>
    </source>
</reference>
<proteinExistence type="predicted"/>
<evidence type="ECO:0000313" key="3">
    <source>
        <dbReference type="EMBL" id="MBO1305107.1"/>
    </source>
</evidence>
<accession>A0ABS3L666</accession>
<evidence type="ECO:0000256" key="1">
    <source>
        <dbReference type="SAM" id="SignalP"/>
    </source>
</evidence>
<keyword evidence="4" id="KW-1185">Reference proteome</keyword>
<feature type="signal peptide" evidence="1">
    <location>
        <begin position="1"/>
        <end position="25"/>
    </location>
</feature>
<organism evidence="3 4">
    <name type="scientific">Candidatus Enterococcus moelleringii</name>
    <dbReference type="NCBI Taxonomy" id="2815325"/>
    <lineage>
        <taxon>Bacteria</taxon>
        <taxon>Bacillati</taxon>
        <taxon>Bacillota</taxon>
        <taxon>Bacilli</taxon>
        <taxon>Lactobacillales</taxon>
        <taxon>Enterococcaceae</taxon>
        <taxon>Enterococcus</taxon>
    </lineage>
</organism>
<feature type="chain" id="PRO_5046110390" evidence="1">
    <location>
        <begin position="26"/>
        <end position="204"/>
    </location>
</feature>
<protein>
    <submittedName>
        <fullName evidence="3">WxL domain-containing protein</fullName>
    </submittedName>
</protein>
<gene>
    <name evidence="3" type="ORF">JZO70_02970</name>
</gene>
<evidence type="ECO:0000313" key="4">
    <source>
        <dbReference type="Proteomes" id="UP000664601"/>
    </source>
</evidence>
<dbReference type="EMBL" id="JAFREM010000004">
    <property type="protein sequence ID" value="MBO1305107.1"/>
    <property type="molecule type" value="Genomic_DNA"/>
</dbReference>
<comment type="caution">
    <text evidence="3">The sequence shown here is derived from an EMBL/GenBank/DDBJ whole genome shotgun (WGS) entry which is preliminary data.</text>
</comment>
<feature type="domain" description="WxL" evidence="2">
    <location>
        <begin position="52"/>
        <end position="200"/>
    </location>
</feature>